<gene>
    <name evidence="1" type="ORF">Q766_18975</name>
</gene>
<protein>
    <submittedName>
        <fullName evidence="1">Uncharacterized protein</fullName>
    </submittedName>
</protein>
<organism evidence="1 2">
    <name type="scientific">Flavobacterium subsaxonicum WB 4.1-42 = DSM 21790</name>
    <dbReference type="NCBI Taxonomy" id="1121898"/>
    <lineage>
        <taxon>Bacteria</taxon>
        <taxon>Pseudomonadati</taxon>
        <taxon>Bacteroidota</taxon>
        <taxon>Flavobacteriia</taxon>
        <taxon>Flavobacteriales</taxon>
        <taxon>Flavobacteriaceae</taxon>
        <taxon>Flavobacterium</taxon>
    </lineage>
</organism>
<dbReference type="AlphaFoldDB" id="A0A0A2MI47"/>
<evidence type="ECO:0000313" key="1">
    <source>
        <dbReference type="EMBL" id="KGO91241.1"/>
    </source>
</evidence>
<accession>A0A0A2MI47</accession>
<reference evidence="1 2" key="1">
    <citation type="submission" date="2013-09" db="EMBL/GenBank/DDBJ databases">
        <authorList>
            <person name="Zeng Z."/>
            <person name="Chen C."/>
        </authorList>
    </citation>
    <scope>NUCLEOTIDE SEQUENCE [LARGE SCALE GENOMIC DNA]</scope>
    <source>
        <strain evidence="1 2">WB 4.1-42</strain>
    </source>
</reference>
<dbReference type="Proteomes" id="UP000030111">
    <property type="component" value="Unassembled WGS sequence"/>
</dbReference>
<comment type="caution">
    <text evidence="1">The sequence shown here is derived from an EMBL/GenBank/DDBJ whole genome shotgun (WGS) entry which is preliminary data.</text>
</comment>
<evidence type="ECO:0000313" key="2">
    <source>
        <dbReference type="Proteomes" id="UP000030111"/>
    </source>
</evidence>
<name>A0A0A2MI47_9FLAO</name>
<dbReference type="EMBL" id="JRLY01000022">
    <property type="protein sequence ID" value="KGO91241.1"/>
    <property type="molecule type" value="Genomic_DNA"/>
</dbReference>
<dbReference type="OrthoDB" id="799742at2"/>
<dbReference type="RefSeq" id="WP_026993180.1">
    <property type="nucleotide sequence ID" value="NZ_JRLY01000022.1"/>
</dbReference>
<sequence>MHEAELYNKTKAIVFSILNRDDVLPAYKMLENYRSKLPIQGWYGLKAELDFYTKYKDKYTLDPTFDFGIKCDFSGNIDGDNNCRIDITTNLDYKKLENYDAIQRKDKRKYKIVVMDKNTGEIADIFDLNFPIDSSGEGRIFEVAIFMPSSSGSDGLKYDFYQDIIQLSSSDPEDDSILKETCTDWYIPDFEYMLSNLPEDADSSQEILKRSISSAKVLDKSTSSNIVACGQRFYDIFDPHTGDGEWITKIYWKHPVIENYIDDYIDVDLSVLY</sequence>
<keyword evidence="2" id="KW-1185">Reference proteome</keyword>
<proteinExistence type="predicted"/>
<dbReference type="STRING" id="1121898.GCA_000422725_03069"/>